<dbReference type="Gene3D" id="3.30.1490.300">
    <property type="match status" value="1"/>
</dbReference>
<dbReference type="Pfam" id="PF11104">
    <property type="entry name" value="PilM_2"/>
    <property type="match status" value="1"/>
</dbReference>
<comment type="caution">
    <text evidence="3">The sequence shown here is derived from an EMBL/GenBank/DDBJ whole genome shotgun (WGS) entry which is preliminary data.</text>
</comment>
<dbReference type="InterPro" id="IPR050696">
    <property type="entry name" value="FtsA/MreB"/>
</dbReference>
<dbReference type="InterPro" id="IPR043129">
    <property type="entry name" value="ATPase_NBD"/>
</dbReference>
<evidence type="ECO:0000313" key="4">
    <source>
        <dbReference type="Proteomes" id="UP000751518"/>
    </source>
</evidence>
<dbReference type="Proteomes" id="UP000751518">
    <property type="component" value="Unassembled WGS sequence"/>
</dbReference>
<feature type="region of interest" description="Disordered" evidence="1">
    <location>
        <begin position="347"/>
        <end position="386"/>
    </location>
</feature>
<dbReference type="Gene3D" id="3.30.420.40">
    <property type="match status" value="2"/>
</dbReference>
<sequence>MINLALGAKAIGLDISDHTIEAVEVTRDSKGLVVSKRSRSKLKAGIVENGLIKDQESLEDAVLKVFNKTKPDPFDLSTPTVVAIPDDQTFMHLAKLAQDNTTEIAKIAEAEALKNIPIEKDKVVFTYKEIVGPDNTRFLLLVATDKHVLSSWTSFFRTIGLNVDVVDIEPMAEFRGLSVENKEPVCVVDMGHSTTKVSVFYGRSMFYSHSIPIAGNIITQELASNLNISAKSAEQLKITEGLSKPSSQMFLIVAKILAKVDESIVSALSHTQELLGHPVASIVLIGGSSNIKKLPEYFEANHEVNVSIGKPVIAFKQKTTKSLDYIQAIGLALRGIHKHWSSDDIAFTQPEKHDSQKRAAKEDPGQKIRTDKSNDTAKAAPTTKQRQVSTQVSKLTTIFARLKNVVINKRTLVIGLVVVAVLVSLFFGSRLIGGTLRPSSDDMSPSPTVRPFLQEIVVTLPLITSTELSTNGRVMGRKITDQLDSAVEPESQITDSRTRTTDALQPNERLWSEPLNVNKDESTITWLAYDISGIDELIHQEIEVDIGNNAWYEVDSYAVNGLETTENPDVFLLNVAAEINSSVKIEVDES</sequence>
<accession>A0A955RRR3</accession>
<name>A0A955RRR3_UNCKA</name>
<dbReference type="CDD" id="cd24049">
    <property type="entry name" value="ASKHA_NBD_PilM"/>
    <property type="match status" value="1"/>
</dbReference>
<feature type="compositionally biased region" description="Basic and acidic residues" evidence="1">
    <location>
        <begin position="350"/>
        <end position="375"/>
    </location>
</feature>
<feature type="transmembrane region" description="Helical" evidence="2">
    <location>
        <begin position="412"/>
        <end position="433"/>
    </location>
</feature>
<dbReference type="InterPro" id="IPR005883">
    <property type="entry name" value="PilM"/>
</dbReference>
<proteinExistence type="predicted"/>
<gene>
    <name evidence="3" type="primary">pilM</name>
    <name evidence="3" type="ORF">KC614_01230</name>
</gene>
<keyword evidence="2" id="KW-0472">Membrane</keyword>
<keyword evidence="2" id="KW-0812">Transmembrane</keyword>
<evidence type="ECO:0000256" key="1">
    <source>
        <dbReference type="SAM" id="MobiDB-lite"/>
    </source>
</evidence>
<dbReference type="SUPFAM" id="SSF53067">
    <property type="entry name" value="Actin-like ATPase domain"/>
    <property type="match status" value="2"/>
</dbReference>
<reference evidence="3" key="2">
    <citation type="journal article" date="2021" name="Microbiome">
        <title>Successional dynamics and alternative stable states in a saline activated sludge microbial community over 9 years.</title>
        <authorList>
            <person name="Wang Y."/>
            <person name="Ye J."/>
            <person name="Ju F."/>
            <person name="Liu L."/>
            <person name="Boyd J.A."/>
            <person name="Deng Y."/>
            <person name="Parks D.H."/>
            <person name="Jiang X."/>
            <person name="Yin X."/>
            <person name="Woodcroft B.J."/>
            <person name="Tyson G.W."/>
            <person name="Hugenholtz P."/>
            <person name="Polz M.F."/>
            <person name="Zhang T."/>
        </authorList>
    </citation>
    <scope>NUCLEOTIDE SEQUENCE</scope>
    <source>
        <strain evidence="3">HKST-UBA03</strain>
    </source>
</reference>
<dbReference type="PANTHER" id="PTHR32432">
    <property type="entry name" value="CELL DIVISION PROTEIN FTSA-RELATED"/>
    <property type="match status" value="1"/>
</dbReference>
<organism evidence="3 4">
    <name type="scientific">candidate division WWE3 bacterium</name>
    <dbReference type="NCBI Taxonomy" id="2053526"/>
    <lineage>
        <taxon>Bacteria</taxon>
        <taxon>Katanobacteria</taxon>
    </lineage>
</organism>
<protein>
    <submittedName>
        <fullName evidence="3">Pilus assembly protein PilM</fullName>
    </submittedName>
</protein>
<reference evidence="3" key="1">
    <citation type="submission" date="2020-04" db="EMBL/GenBank/DDBJ databases">
        <authorList>
            <person name="Zhang T."/>
        </authorList>
    </citation>
    <scope>NUCLEOTIDE SEQUENCE</scope>
    <source>
        <strain evidence="3">HKST-UBA03</strain>
    </source>
</reference>
<keyword evidence="2" id="KW-1133">Transmembrane helix</keyword>
<evidence type="ECO:0000313" key="3">
    <source>
        <dbReference type="EMBL" id="MCA9391810.1"/>
    </source>
</evidence>
<evidence type="ECO:0000256" key="2">
    <source>
        <dbReference type="SAM" id="Phobius"/>
    </source>
</evidence>
<dbReference type="EMBL" id="JAGQKZ010000006">
    <property type="protein sequence ID" value="MCA9391810.1"/>
    <property type="molecule type" value="Genomic_DNA"/>
</dbReference>
<dbReference type="PANTHER" id="PTHR32432:SF3">
    <property type="entry name" value="ETHANOLAMINE UTILIZATION PROTEIN EUTJ"/>
    <property type="match status" value="1"/>
</dbReference>
<dbReference type="AlphaFoldDB" id="A0A955RRR3"/>